<evidence type="ECO:0000313" key="2">
    <source>
        <dbReference type="Proteomes" id="UP000598174"/>
    </source>
</evidence>
<accession>A0A919MBZ7</accession>
<dbReference type="Gene3D" id="3.30.565.10">
    <property type="entry name" value="Histidine kinase-like ATPase, C-terminal domain"/>
    <property type="match status" value="1"/>
</dbReference>
<organism evidence="1 2">
    <name type="scientific">Paractinoplanes ferrugineus</name>
    <dbReference type="NCBI Taxonomy" id="113564"/>
    <lineage>
        <taxon>Bacteria</taxon>
        <taxon>Bacillati</taxon>
        <taxon>Actinomycetota</taxon>
        <taxon>Actinomycetes</taxon>
        <taxon>Micromonosporales</taxon>
        <taxon>Micromonosporaceae</taxon>
        <taxon>Paractinoplanes</taxon>
    </lineage>
</organism>
<dbReference type="EMBL" id="BOMM01000052">
    <property type="protein sequence ID" value="GIE14161.1"/>
    <property type="molecule type" value="Genomic_DNA"/>
</dbReference>
<proteinExistence type="predicted"/>
<evidence type="ECO:0000313" key="1">
    <source>
        <dbReference type="EMBL" id="GIE14161.1"/>
    </source>
</evidence>
<gene>
    <name evidence="1" type="ORF">Afe05nite_60010</name>
</gene>
<comment type="caution">
    <text evidence="1">The sequence shown here is derived from an EMBL/GenBank/DDBJ whole genome shotgun (WGS) entry which is preliminary data.</text>
</comment>
<reference evidence="1" key="1">
    <citation type="submission" date="2021-01" db="EMBL/GenBank/DDBJ databases">
        <title>Whole genome shotgun sequence of Actinoplanes ferrugineus NBRC 15555.</title>
        <authorList>
            <person name="Komaki H."/>
            <person name="Tamura T."/>
        </authorList>
    </citation>
    <scope>NUCLEOTIDE SEQUENCE</scope>
    <source>
        <strain evidence="1">NBRC 15555</strain>
    </source>
</reference>
<name>A0A919MBZ7_9ACTN</name>
<dbReference type="AlphaFoldDB" id="A0A919MBZ7"/>
<dbReference type="Proteomes" id="UP000598174">
    <property type="component" value="Unassembled WGS sequence"/>
</dbReference>
<dbReference type="InterPro" id="IPR036890">
    <property type="entry name" value="HATPase_C_sf"/>
</dbReference>
<keyword evidence="2" id="KW-1185">Reference proteome</keyword>
<sequence length="190" mass="20591">MPVREYTAADLTVLEFDKSVRLRPGMYFGADPHLATSVLTAVVIASLHPGPKAAPIYPPDVTAEILDDLAFSITDNWTTWPDASTTGYYGSLLTPYRWVHAAAAAVSTHTTIETWHAGRALHQNLAGLRPTGPAHDLDAPRGTGTKLIYGLDPSFFIPSTLSTLTRDLHADGCCDLPGQFRLRDHRPTAS</sequence>
<protein>
    <submittedName>
        <fullName evidence="1">Uncharacterized protein</fullName>
    </submittedName>
</protein>